<accession>A0ABT4TJ61</accession>
<dbReference type="Proteomes" id="UP001165685">
    <property type="component" value="Unassembled WGS sequence"/>
</dbReference>
<comment type="caution">
    <text evidence="2">The sequence shown here is derived from an EMBL/GenBank/DDBJ whole genome shotgun (WGS) entry which is preliminary data.</text>
</comment>
<reference evidence="2" key="1">
    <citation type="submission" date="2023-01" db="EMBL/GenBank/DDBJ databases">
        <title>Draft genome sequence of Nocardiopsis sp. LSu2-4 isolated from halophytes.</title>
        <authorList>
            <person name="Duangmal K."/>
            <person name="Chantavorakit T."/>
        </authorList>
    </citation>
    <scope>NUCLEOTIDE SEQUENCE</scope>
    <source>
        <strain evidence="2">LSu2-4</strain>
    </source>
</reference>
<organism evidence="2 3">
    <name type="scientific">Nocardiopsis suaedae</name>
    <dbReference type="NCBI Taxonomy" id="3018444"/>
    <lineage>
        <taxon>Bacteria</taxon>
        <taxon>Bacillati</taxon>
        <taxon>Actinomycetota</taxon>
        <taxon>Actinomycetes</taxon>
        <taxon>Streptosporangiales</taxon>
        <taxon>Nocardiopsidaceae</taxon>
        <taxon>Nocardiopsis</taxon>
    </lineage>
</organism>
<name>A0ABT4TJ61_9ACTN</name>
<feature type="chain" id="PRO_5046862140" evidence="1">
    <location>
        <begin position="29"/>
        <end position="145"/>
    </location>
</feature>
<dbReference type="EMBL" id="JAQFWP010000013">
    <property type="protein sequence ID" value="MDA2804752.1"/>
    <property type="molecule type" value="Genomic_DNA"/>
</dbReference>
<sequence length="145" mass="15350">MRTKRSRMLTAVFGTAAFIAAGAVGAQASSLMLPDGGPARPAPSYATNAQGQTYGSALEARTPQEEPDLIEAYGDDGTLGYVKADDLKGPDQTREEVLEHIDAQERDAIPDVRIPLYERDGTTVIGTFTIDGSDASRSEETVSGD</sequence>
<evidence type="ECO:0000313" key="2">
    <source>
        <dbReference type="EMBL" id="MDA2804752.1"/>
    </source>
</evidence>
<evidence type="ECO:0000313" key="3">
    <source>
        <dbReference type="Proteomes" id="UP001165685"/>
    </source>
</evidence>
<proteinExistence type="predicted"/>
<keyword evidence="1" id="KW-0732">Signal</keyword>
<keyword evidence="3" id="KW-1185">Reference proteome</keyword>
<protein>
    <submittedName>
        <fullName evidence="2">Uncharacterized protein</fullName>
    </submittedName>
</protein>
<gene>
    <name evidence="2" type="ORF">O4U47_09530</name>
</gene>
<evidence type="ECO:0000256" key="1">
    <source>
        <dbReference type="SAM" id="SignalP"/>
    </source>
</evidence>
<dbReference type="RefSeq" id="WP_270677323.1">
    <property type="nucleotide sequence ID" value="NZ_JAQFWP010000013.1"/>
</dbReference>
<feature type="signal peptide" evidence="1">
    <location>
        <begin position="1"/>
        <end position="28"/>
    </location>
</feature>